<dbReference type="Proteomes" id="UP001190700">
    <property type="component" value="Unassembled WGS sequence"/>
</dbReference>
<feature type="domain" description="RING-type" evidence="9">
    <location>
        <begin position="247"/>
        <end position="292"/>
    </location>
</feature>
<dbReference type="InterPro" id="IPR000253">
    <property type="entry name" value="FHA_dom"/>
</dbReference>
<evidence type="ECO:0000259" key="9">
    <source>
        <dbReference type="PROSITE" id="PS50089"/>
    </source>
</evidence>
<evidence type="ECO:0000256" key="2">
    <source>
        <dbReference type="ARBA" id="ARBA00017908"/>
    </source>
</evidence>
<keyword evidence="5" id="KW-0862">Zinc</keyword>
<gene>
    <name evidence="10" type="ORF">CYMTET_47767</name>
</gene>
<evidence type="ECO:0000256" key="5">
    <source>
        <dbReference type="ARBA" id="ARBA00022833"/>
    </source>
</evidence>
<evidence type="ECO:0000256" key="1">
    <source>
        <dbReference type="ARBA" id="ARBA00005797"/>
    </source>
</evidence>
<evidence type="ECO:0000256" key="4">
    <source>
        <dbReference type="ARBA" id="ARBA00022771"/>
    </source>
</evidence>
<name>A0AAE0BTM5_9CHLO</name>
<dbReference type="PROSITE" id="PS50006">
    <property type="entry name" value="FHA_DOMAIN"/>
    <property type="match status" value="1"/>
</dbReference>
<dbReference type="GO" id="GO:0008270">
    <property type="term" value="F:zinc ion binding"/>
    <property type="evidence" value="ECO:0007669"/>
    <property type="project" value="UniProtKB-KW"/>
</dbReference>
<protein>
    <recommendedName>
        <fullName evidence="2">E3 ubiquitin-protein ligase CHFR</fullName>
    </recommendedName>
</protein>
<dbReference type="InterPro" id="IPR001841">
    <property type="entry name" value="Znf_RING"/>
</dbReference>
<dbReference type="Pfam" id="PF00498">
    <property type="entry name" value="FHA"/>
    <property type="match status" value="1"/>
</dbReference>
<dbReference type="Gene3D" id="3.30.40.10">
    <property type="entry name" value="Zinc/RING finger domain, C3HC4 (zinc finger)"/>
    <property type="match status" value="1"/>
</dbReference>
<dbReference type="SMART" id="SM00184">
    <property type="entry name" value="RING"/>
    <property type="match status" value="1"/>
</dbReference>
<keyword evidence="3" id="KW-0479">Metal-binding</keyword>
<evidence type="ECO:0000259" key="8">
    <source>
        <dbReference type="PROSITE" id="PS50006"/>
    </source>
</evidence>
<dbReference type="PROSITE" id="PS50089">
    <property type="entry name" value="ZF_RING_2"/>
    <property type="match status" value="1"/>
</dbReference>
<dbReference type="SUPFAM" id="SSF57850">
    <property type="entry name" value="RING/U-box"/>
    <property type="match status" value="1"/>
</dbReference>
<evidence type="ECO:0000313" key="11">
    <source>
        <dbReference type="Proteomes" id="UP001190700"/>
    </source>
</evidence>
<dbReference type="Gene3D" id="2.60.200.20">
    <property type="match status" value="1"/>
</dbReference>
<dbReference type="PANTHER" id="PTHR23308">
    <property type="entry name" value="NUCLEAR INHIBITOR OF PROTEIN PHOSPHATASE-1"/>
    <property type="match status" value="1"/>
</dbReference>
<dbReference type="AlphaFoldDB" id="A0AAE0BTM5"/>
<dbReference type="InterPro" id="IPR013083">
    <property type="entry name" value="Znf_RING/FYVE/PHD"/>
</dbReference>
<keyword evidence="11" id="KW-1185">Reference proteome</keyword>
<feature type="region of interest" description="Disordered" evidence="7">
    <location>
        <begin position="1"/>
        <end position="21"/>
    </location>
</feature>
<feature type="domain" description="FHA" evidence="8">
    <location>
        <begin position="130"/>
        <end position="189"/>
    </location>
</feature>
<accession>A0AAE0BTM5</accession>
<sequence length="369" mass="41148">MPPRRSERVRSANSLRDNPGNVACQTGLRFFITTPTTSSDGAEEGNTSVEALGSVGRASSPDRQLPASKLAPTPSISKKTKSNPISRRPLSFARLVLSSTARYIGNDQSGPKIHLTLNLSEHYNKGTDWVCIGRHWINHIPLDDALGAPRLLSKQHAWIGYRFDVDGGKNLYMGDKESVNGTFLNEQRLRPSYRYQVNHGDTVSFGGPQYISRGGVRMKNPFHFVLITVPPPEPQKGPSIPHDTDVCAVCLEEPIMPMTAAHCKHIFCADCLSDCDLCKKTTNFELRCPTCRTPFMGATLNREWVRTVKQASGTRTEEFDKRVLKGLNFLNEADLEWFGRETKMTPEAMKSARLSRRAHHTRKSAQALL</sequence>
<comment type="similarity">
    <text evidence="1">Belongs to the CHFR family.</text>
</comment>
<keyword evidence="4 6" id="KW-0863">Zinc-finger</keyword>
<evidence type="ECO:0000256" key="6">
    <source>
        <dbReference type="PROSITE-ProRule" id="PRU00175"/>
    </source>
</evidence>
<dbReference type="InterPro" id="IPR050923">
    <property type="entry name" value="Cell_Proc_Reg/RNA_Proc"/>
</dbReference>
<dbReference type="PROSITE" id="PS00518">
    <property type="entry name" value="ZF_RING_1"/>
    <property type="match status" value="1"/>
</dbReference>
<evidence type="ECO:0000313" key="10">
    <source>
        <dbReference type="EMBL" id="KAK3242608.1"/>
    </source>
</evidence>
<dbReference type="InterPro" id="IPR008984">
    <property type="entry name" value="SMAD_FHA_dom_sf"/>
</dbReference>
<dbReference type="InterPro" id="IPR017907">
    <property type="entry name" value="Znf_RING_CS"/>
</dbReference>
<evidence type="ECO:0000256" key="3">
    <source>
        <dbReference type="ARBA" id="ARBA00022723"/>
    </source>
</evidence>
<dbReference type="EMBL" id="LGRX02033150">
    <property type="protein sequence ID" value="KAK3242608.1"/>
    <property type="molecule type" value="Genomic_DNA"/>
</dbReference>
<reference evidence="10 11" key="1">
    <citation type="journal article" date="2015" name="Genome Biol. Evol.">
        <title>Comparative Genomics of a Bacterivorous Green Alga Reveals Evolutionary Causalities and Consequences of Phago-Mixotrophic Mode of Nutrition.</title>
        <authorList>
            <person name="Burns J.A."/>
            <person name="Paasch A."/>
            <person name="Narechania A."/>
            <person name="Kim E."/>
        </authorList>
    </citation>
    <scope>NUCLEOTIDE SEQUENCE [LARGE SCALE GENOMIC DNA]</scope>
    <source>
        <strain evidence="10 11">PLY_AMNH</strain>
    </source>
</reference>
<comment type="caution">
    <text evidence="10">The sequence shown here is derived from an EMBL/GenBank/DDBJ whole genome shotgun (WGS) entry which is preliminary data.</text>
</comment>
<organism evidence="10 11">
    <name type="scientific">Cymbomonas tetramitiformis</name>
    <dbReference type="NCBI Taxonomy" id="36881"/>
    <lineage>
        <taxon>Eukaryota</taxon>
        <taxon>Viridiplantae</taxon>
        <taxon>Chlorophyta</taxon>
        <taxon>Pyramimonadophyceae</taxon>
        <taxon>Pyramimonadales</taxon>
        <taxon>Pyramimonadaceae</taxon>
        <taxon>Cymbomonas</taxon>
    </lineage>
</organism>
<feature type="compositionally biased region" description="Polar residues" evidence="7">
    <location>
        <begin position="74"/>
        <end position="84"/>
    </location>
</feature>
<proteinExistence type="inferred from homology"/>
<dbReference type="CDD" id="cd00060">
    <property type="entry name" value="FHA"/>
    <property type="match status" value="1"/>
</dbReference>
<feature type="compositionally biased region" description="Basic and acidic residues" evidence="7">
    <location>
        <begin position="1"/>
        <end position="10"/>
    </location>
</feature>
<evidence type="ECO:0000256" key="7">
    <source>
        <dbReference type="SAM" id="MobiDB-lite"/>
    </source>
</evidence>
<dbReference type="SUPFAM" id="SSF49879">
    <property type="entry name" value="SMAD/FHA domain"/>
    <property type="match status" value="1"/>
</dbReference>
<feature type="region of interest" description="Disordered" evidence="7">
    <location>
        <begin position="53"/>
        <end position="84"/>
    </location>
</feature>